<dbReference type="GO" id="GO:0007034">
    <property type="term" value="P:vacuolar transport"/>
    <property type="evidence" value="ECO:0007669"/>
    <property type="project" value="TreeGrafter"/>
</dbReference>
<dbReference type="AlphaFoldDB" id="A0A1Y2BW59"/>
<evidence type="ECO:0000313" key="4">
    <source>
        <dbReference type="Proteomes" id="UP000193642"/>
    </source>
</evidence>
<evidence type="ECO:0000259" key="2">
    <source>
        <dbReference type="Pfam" id="PF09758"/>
    </source>
</evidence>
<name>A0A1Y2BW59_9FUNG</name>
<dbReference type="GO" id="GO:0005794">
    <property type="term" value="C:Golgi apparatus"/>
    <property type="evidence" value="ECO:0007669"/>
    <property type="project" value="TreeGrafter"/>
</dbReference>
<keyword evidence="4" id="KW-1185">Reference proteome</keyword>
<dbReference type="PANTHER" id="PTHR21481:SF0">
    <property type="entry name" value="PROTEIN CLEC16A"/>
    <property type="match status" value="1"/>
</dbReference>
<dbReference type="OrthoDB" id="294052at2759"/>
<evidence type="ECO:0000313" key="3">
    <source>
        <dbReference type="EMBL" id="ORY38914.1"/>
    </source>
</evidence>
<dbReference type="EMBL" id="MCGO01000042">
    <property type="protein sequence ID" value="ORY38914.1"/>
    <property type="molecule type" value="Genomic_DNA"/>
</dbReference>
<dbReference type="InterPro" id="IPR019155">
    <property type="entry name" value="CLEC16A/TT9_N"/>
</dbReference>
<keyword evidence="1" id="KW-0072">Autophagy</keyword>
<evidence type="ECO:0000256" key="1">
    <source>
        <dbReference type="ARBA" id="ARBA00023006"/>
    </source>
</evidence>
<gene>
    <name evidence="3" type="ORF">BCR33DRAFT_853865</name>
</gene>
<dbReference type="InterPro" id="IPR039272">
    <property type="entry name" value="CLEC16A/TT9"/>
</dbReference>
<comment type="caution">
    <text evidence="3">The sequence shown here is derived from an EMBL/GenBank/DDBJ whole genome shotgun (WGS) entry which is preliminary data.</text>
</comment>
<protein>
    <recommendedName>
        <fullName evidence="2">FPL domain-containing protein</fullName>
    </recommendedName>
</protein>
<dbReference type="GO" id="GO:1901096">
    <property type="term" value="P:regulation of autophagosome maturation"/>
    <property type="evidence" value="ECO:0007669"/>
    <property type="project" value="TreeGrafter"/>
</dbReference>
<dbReference type="GO" id="GO:0016197">
    <property type="term" value="P:endosomal transport"/>
    <property type="evidence" value="ECO:0007669"/>
    <property type="project" value="TreeGrafter"/>
</dbReference>
<proteinExistence type="predicted"/>
<reference evidence="3 4" key="1">
    <citation type="submission" date="2016-07" db="EMBL/GenBank/DDBJ databases">
        <title>Pervasive Adenine N6-methylation of Active Genes in Fungi.</title>
        <authorList>
            <consortium name="DOE Joint Genome Institute"/>
            <person name="Mondo S.J."/>
            <person name="Dannebaum R.O."/>
            <person name="Kuo R.C."/>
            <person name="Labutti K."/>
            <person name="Haridas S."/>
            <person name="Kuo A."/>
            <person name="Salamov A."/>
            <person name="Ahrendt S.R."/>
            <person name="Lipzen A."/>
            <person name="Sullivan W."/>
            <person name="Andreopoulos W.B."/>
            <person name="Clum A."/>
            <person name="Lindquist E."/>
            <person name="Daum C."/>
            <person name="Ramamoorthy G.K."/>
            <person name="Gryganskyi A."/>
            <person name="Culley D."/>
            <person name="Magnuson J.K."/>
            <person name="James T.Y."/>
            <person name="O'Malley M.A."/>
            <person name="Stajich J.E."/>
            <person name="Spatafora J.W."/>
            <person name="Visel A."/>
            <person name="Grigoriev I.V."/>
        </authorList>
    </citation>
    <scope>NUCLEOTIDE SEQUENCE [LARGE SCALE GENOMIC DNA]</scope>
    <source>
        <strain evidence="3 4">JEL800</strain>
    </source>
</reference>
<feature type="domain" description="FPL" evidence="2">
    <location>
        <begin position="94"/>
        <end position="257"/>
    </location>
</feature>
<dbReference type="GO" id="GO:0006914">
    <property type="term" value="P:autophagy"/>
    <property type="evidence" value="ECO:0007669"/>
    <property type="project" value="UniProtKB-KW"/>
</dbReference>
<dbReference type="PANTHER" id="PTHR21481">
    <property type="entry name" value="PROTEIN CLEC16A"/>
    <property type="match status" value="1"/>
</dbReference>
<dbReference type="STRING" id="329046.A0A1Y2BW59"/>
<dbReference type="Proteomes" id="UP000193642">
    <property type="component" value="Unassembled WGS sequence"/>
</dbReference>
<dbReference type="Pfam" id="PF09758">
    <property type="entry name" value="FPL"/>
    <property type="match status" value="1"/>
</dbReference>
<sequence>MDWLDPAFGAAMALLEATTTPTSATSPSFPPNPIIKRKEGIQIVRTSHTTLTTATALIASLHLDTIKANRKVPDAKRRKQWDAIASDTNAALNQLGQTLVECDSMDISDVFDVFFELKTHLVILTLIPASKSHLIPIIHQLTSSVLKFFNLLSENIEKDYILFLLFSNNYVNDLISLPGFGFRHSESLGPADGSDEGFNYFVTLLKNLSNKLNRNSINFFLNEHLEDFPLFTEALALFSSDERMVRIAARTVTLNIFKVNDKSALEFLENTVDAYTKLSRVWEKEVSAIEKSILLNNKSILPKLESDIDDCVDTLLYFEDVFALEIPNVCDGLVAALVNGPIQTLTNSLSSSDALETQSTSLFFLTQLFTHTTYTPLLDATTDLLFSTTIKPHILQSLNTKPLSPSSSTILPSDAPVSLCVALLASIVNNRYISVDVLKRCNICPRQTLKTRMLVDSLVAGTTTTPTGSLSGLSTLSSGVEGLKGEAGGSWYDEALVGCLIEVLGSTAGIRPVCLELTVWVLGMLVGVQAGKKGVLLDGECLDMLLKFHEKWRNMIVALVNDGVDLVVDLLEYETNQVVPLDVPRILQDTRLLIPRNSSTPKQPLSTSFANEVRDMSFLVRIWKLTSQCLVKLGIPDKYNTPTRIQKVEFDPNAKVINLDSFSTQPCIIQQDKHPQVNGYFVFDATTFLLTVPDPLAPGQANVTLSKPLQCVTAILSDTSPSTLEIHYQSLVFADTKKRGSMFFWGVNEVDTTLCGRMKQHGGM</sequence>
<accession>A0A1Y2BW59</accession>
<dbReference type="GO" id="GO:0005770">
    <property type="term" value="C:late endosome"/>
    <property type="evidence" value="ECO:0007669"/>
    <property type="project" value="TreeGrafter"/>
</dbReference>
<organism evidence="3 4">
    <name type="scientific">Rhizoclosmatium globosum</name>
    <dbReference type="NCBI Taxonomy" id="329046"/>
    <lineage>
        <taxon>Eukaryota</taxon>
        <taxon>Fungi</taxon>
        <taxon>Fungi incertae sedis</taxon>
        <taxon>Chytridiomycota</taxon>
        <taxon>Chytridiomycota incertae sedis</taxon>
        <taxon>Chytridiomycetes</taxon>
        <taxon>Chytridiales</taxon>
        <taxon>Chytriomycetaceae</taxon>
        <taxon>Rhizoclosmatium</taxon>
    </lineage>
</organism>